<keyword evidence="5 7" id="KW-0808">Transferase</keyword>
<evidence type="ECO:0000256" key="7">
    <source>
        <dbReference type="HAMAP-Rule" id="MF_00484"/>
    </source>
</evidence>
<feature type="binding site" evidence="7">
    <location>
        <position position="15"/>
    </location>
    <ligand>
        <name>ADP-alpha-D-glucose</name>
        <dbReference type="ChEBI" id="CHEBI:57498"/>
    </ligand>
</feature>
<evidence type="ECO:0000256" key="4">
    <source>
        <dbReference type="ARBA" id="ARBA00022676"/>
    </source>
</evidence>
<evidence type="ECO:0000259" key="9">
    <source>
        <dbReference type="Pfam" id="PF08323"/>
    </source>
</evidence>
<comment type="catalytic activity">
    <reaction evidence="1 7">
        <text>[(1-&gt;4)-alpha-D-glucosyl](n) + ADP-alpha-D-glucose = [(1-&gt;4)-alpha-D-glucosyl](n+1) + ADP + H(+)</text>
        <dbReference type="Rhea" id="RHEA:18189"/>
        <dbReference type="Rhea" id="RHEA-COMP:9584"/>
        <dbReference type="Rhea" id="RHEA-COMP:9587"/>
        <dbReference type="ChEBI" id="CHEBI:15378"/>
        <dbReference type="ChEBI" id="CHEBI:15444"/>
        <dbReference type="ChEBI" id="CHEBI:57498"/>
        <dbReference type="ChEBI" id="CHEBI:456216"/>
        <dbReference type="EC" id="2.4.1.21"/>
    </reaction>
</comment>
<evidence type="ECO:0000256" key="1">
    <source>
        <dbReference type="ARBA" id="ARBA00001478"/>
    </source>
</evidence>
<keyword evidence="6 7" id="KW-0320">Glycogen biosynthesis</keyword>
<dbReference type="NCBIfam" id="NF001898">
    <property type="entry name" value="PRK00654.1-1"/>
    <property type="match status" value="1"/>
</dbReference>
<dbReference type="EMBL" id="CP017634">
    <property type="protein sequence ID" value="ATW28214.1"/>
    <property type="molecule type" value="Genomic_DNA"/>
</dbReference>
<comment type="function">
    <text evidence="2 7">Synthesizes alpha-1,4-glucan chains using ADP-glucose.</text>
</comment>
<dbReference type="CDD" id="cd03791">
    <property type="entry name" value="GT5_Glycogen_synthase_DULL1-like"/>
    <property type="match status" value="1"/>
</dbReference>
<dbReference type="SUPFAM" id="SSF53756">
    <property type="entry name" value="UDP-Glycosyltransferase/glycogen phosphorylase"/>
    <property type="match status" value="1"/>
</dbReference>
<evidence type="ECO:0000256" key="5">
    <source>
        <dbReference type="ARBA" id="ARBA00022679"/>
    </source>
</evidence>
<name>A0A3G1L0P7_FORW1</name>
<sequence>MKVLLIASEAEPFIKTGGLGDVLGAFPQELGRRGIEARVILPKYGGIPDHFKRRMISRATLTVRLGWRNQLCTIEQLDHQGIVFYFVSQDEYFNRQGLYGFADDGERFSFFSRAVLEALPHLDFAPDVLHCHDWQSALVPVFLKAYQGYVRVPTVFTIHNLKYQGVFPARILGDYLELGAEYFTMDGLEFFGQVNFLKGGLVYADLVSTVSKTYAQEIRTREFGEQLDGILRKIGDKLWGIRNGLDYTVYNPETDPNIFLPYNHKTWEKKQNNKTALQKSLGLSEQRDIPLLGLICRLVPQKGLDLMEEVFDPIMDLGVQLVVLGTGEEKYHQLFRSAALRYPGRVSVHLGFDDALAHRIYAGSDIFLMPSIFEPCGLGQMIALRYGSVPVVRATGGLKDTVQPFNRVSKEGNGFVFAGYQAQDLLHTIEEAVRYYHDQEIWGSLVKNAMSTDCSWQSSMGEYHDLYQKLVLK</sequence>
<comment type="pathway">
    <text evidence="7">Glycan biosynthesis; glycogen biosynthesis.</text>
</comment>
<dbReference type="EC" id="2.4.1.21" evidence="7"/>
<keyword evidence="4 7" id="KW-0328">Glycosyltransferase</keyword>
<evidence type="ECO:0000259" key="8">
    <source>
        <dbReference type="Pfam" id="PF00534"/>
    </source>
</evidence>
<evidence type="ECO:0000256" key="3">
    <source>
        <dbReference type="ARBA" id="ARBA00010281"/>
    </source>
</evidence>
<dbReference type="GO" id="GO:0005978">
    <property type="term" value="P:glycogen biosynthetic process"/>
    <property type="evidence" value="ECO:0007669"/>
    <property type="project" value="UniProtKB-UniRule"/>
</dbReference>
<dbReference type="AlphaFoldDB" id="A0A3G1L0P7"/>
<gene>
    <name evidence="7" type="primary">glgA</name>
    <name evidence="10" type="ORF">DCMF_28740</name>
</gene>
<evidence type="ECO:0000313" key="10">
    <source>
        <dbReference type="EMBL" id="ATW28214.1"/>
    </source>
</evidence>
<reference evidence="10 11" key="1">
    <citation type="submission" date="2016-10" db="EMBL/GenBank/DDBJ databases">
        <title>Complete Genome Sequence of Peptococcaceae strain DCMF.</title>
        <authorList>
            <person name="Edwards R.J."/>
            <person name="Holland S.I."/>
            <person name="Deshpande N.P."/>
            <person name="Wong Y.K."/>
            <person name="Ertan H."/>
            <person name="Manefield M."/>
            <person name="Russell T.L."/>
            <person name="Lee M.J."/>
        </authorList>
    </citation>
    <scope>NUCLEOTIDE SEQUENCE [LARGE SCALE GENOMIC DNA]</scope>
    <source>
        <strain evidence="10 11">DCMF</strain>
    </source>
</reference>
<feature type="domain" description="Starch synthase catalytic" evidence="9">
    <location>
        <begin position="2"/>
        <end position="233"/>
    </location>
</feature>
<evidence type="ECO:0000256" key="2">
    <source>
        <dbReference type="ARBA" id="ARBA00002764"/>
    </source>
</evidence>
<dbReference type="InterPro" id="IPR011835">
    <property type="entry name" value="GS/SS"/>
</dbReference>
<organism evidence="10 11">
    <name type="scientific">Formimonas warabiya</name>
    <dbReference type="NCBI Taxonomy" id="1761012"/>
    <lineage>
        <taxon>Bacteria</taxon>
        <taxon>Bacillati</taxon>
        <taxon>Bacillota</taxon>
        <taxon>Clostridia</taxon>
        <taxon>Eubacteriales</taxon>
        <taxon>Peptococcaceae</taxon>
        <taxon>Candidatus Formimonas</taxon>
    </lineage>
</organism>
<feature type="domain" description="Glycosyl transferase family 1" evidence="8">
    <location>
        <begin position="291"/>
        <end position="435"/>
    </location>
</feature>
<evidence type="ECO:0000313" key="11">
    <source>
        <dbReference type="Proteomes" id="UP000323521"/>
    </source>
</evidence>
<dbReference type="GO" id="GO:0004373">
    <property type="term" value="F:alpha-1,4-glucan glucosyltransferase (UDP-glucose donor) activity"/>
    <property type="evidence" value="ECO:0007669"/>
    <property type="project" value="InterPro"/>
</dbReference>
<dbReference type="Pfam" id="PF08323">
    <property type="entry name" value="Glyco_transf_5"/>
    <property type="match status" value="1"/>
</dbReference>
<dbReference type="PANTHER" id="PTHR45825">
    <property type="entry name" value="GRANULE-BOUND STARCH SYNTHASE 1, CHLOROPLASTIC/AMYLOPLASTIC"/>
    <property type="match status" value="1"/>
</dbReference>
<dbReference type="InterPro" id="IPR013534">
    <property type="entry name" value="Starch_synth_cat_dom"/>
</dbReference>
<keyword evidence="11" id="KW-1185">Reference proteome</keyword>
<protein>
    <recommendedName>
        <fullName evidence="7">Glycogen synthase</fullName>
        <ecNumber evidence="7">2.4.1.21</ecNumber>
    </recommendedName>
    <alternativeName>
        <fullName evidence="7">Starch [bacterial glycogen] synthase</fullName>
    </alternativeName>
</protein>
<proteinExistence type="inferred from homology"/>
<comment type="similarity">
    <text evidence="3 7">Belongs to the glycosyltransferase 1 family. Bacterial/plant glycogen synthase subfamily.</text>
</comment>
<dbReference type="GO" id="GO:0009011">
    <property type="term" value="F:alpha-1,4-glucan glucosyltransferase (ADP-glucose donor) activity"/>
    <property type="evidence" value="ECO:0007669"/>
    <property type="project" value="UniProtKB-UniRule"/>
</dbReference>
<dbReference type="Proteomes" id="UP000323521">
    <property type="component" value="Chromosome"/>
</dbReference>
<dbReference type="NCBIfam" id="NF001899">
    <property type="entry name" value="PRK00654.1-2"/>
    <property type="match status" value="1"/>
</dbReference>
<dbReference type="Pfam" id="PF00534">
    <property type="entry name" value="Glycos_transf_1"/>
    <property type="match status" value="1"/>
</dbReference>
<dbReference type="RefSeq" id="WP_148137625.1">
    <property type="nucleotide sequence ID" value="NZ_CP017634.1"/>
</dbReference>
<dbReference type="Gene3D" id="3.40.50.2000">
    <property type="entry name" value="Glycogen Phosphorylase B"/>
    <property type="match status" value="2"/>
</dbReference>
<dbReference type="PANTHER" id="PTHR45825:SF11">
    <property type="entry name" value="ALPHA AMYLASE DOMAIN-CONTAINING PROTEIN"/>
    <property type="match status" value="1"/>
</dbReference>
<dbReference type="HAMAP" id="MF_00484">
    <property type="entry name" value="Glycogen_synth"/>
    <property type="match status" value="1"/>
</dbReference>
<dbReference type="UniPathway" id="UPA00164"/>
<dbReference type="KEGG" id="fwa:DCMF_28740"/>
<dbReference type="OrthoDB" id="9808590at2"/>
<evidence type="ECO:0000256" key="6">
    <source>
        <dbReference type="ARBA" id="ARBA00023056"/>
    </source>
</evidence>
<dbReference type="InterPro" id="IPR001296">
    <property type="entry name" value="Glyco_trans_1"/>
</dbReference>
<accession>A0A3G1L0P7</accession>
<dbReference type="NCBIfam" id="TIGR02095">
    <property type="entry name" value="glgA"/>
    <property type="match status" value="1"/>
</dbReference>